<dbReference type="RefSeq" id="XP_067083583.1">
    <property type="nucleotide sequence ID" value="XM_067227482.1"/>
</dbReference>
<evidence type="ECO:0000256" key="1">
    <source>
        <dbReference type="ARBA" id="ARBA00022737"/>
    </source>
</evidence>
<comment type="caution">
    <text evidence="2">The sequence shown here is derived from an EMBL/GenBank/DDBJ whole genome shotgun (WGS) entry which is preliminary data.</text>
</comment>
<dbReference type="InterPro" id="IPR003409">
    <property type="entry name" value="MORN"/>
</dbReference>
<sequence>MLTVTEDKISIPLIPDAELCDVRIGVTDPALFFSIKLEKPSQVLIEFQEFNTASRCVLLLSPTDPHPSKHTAVWKHLSPDPNKMLTILPADPSYSLGTLYLAVRYVEDNGNSFIRLKLTLRDSYEAEWYSLINKSLYCGSWLGFYYHGFGRVIYGLDARNVEEGAVRWSAHSLRKQNSRSYRREEATPVARASLLGVSRREVSWSIIALPLLTAEVYEGEWVNGKKEGLGVYQWSDRSYWGMWKEGMREGFGVFCTSNGLHYEGEWHLDNKHGLGKAFYPDGSRYQGHWEDDVRSGEGLFVYSSGVAVTGKWENDELCPEVRANYPDGSFYVGEWTKGCRHGNGTHTDAPGNVFVGKWEDDKRTGEGKLTFANGVVCVADWENGQRQGGVFTFPNGEVYVGGWNDESLCREGIGCCTYPNGDKYEGSWKDDKRHGFGKFVETGLNRSYAGEWFKGVRCGLGVQRAVDGTYHGEFEDDVRCGEGYYQGCNGSMYRGSWKGDRQVGHGIALEGETGTQYEGLFLLGKLESYGTSRSAEDIYEGTWLDGKRQGVGVASFPDGTVLRCLWHQGASQDGFVHYRYNNGDVYEGDWSNGGRCGSGTLRYADGSVYVGEWRNDKPHGCGCFTDACGETHVGEWCSGTQKDVRGKIQFIDGSMYEGDVCNRRPHGKGRLCYPDGTVFDGTFKNGIYAA</sequence>
<dbReference type="Pfam" id="PF02493">
    <property type="entry name" value="MORN"/>
    <property type="match status" value="16"/>
</dbReference>
<organism evidence="2 3">
    <name type="scientific">Trypanosoma equiperdum</name>
    <dbReference type="NCBI Taxonomy" id="5694"/>
    <lineage>
        <taxon>Eukaryota</taxon>
        <taxon>Discoba</taxon>
        <taxon>Euglenozoa</taxon>
        <taxon>Kinetoplastea</taxon>
        <taxon>Metakinetoplastina</taxon>
        <taxon>Trypanosomatida</taxon>
        <taxon>Trypanosomatidae</taxon>
        <taxon>Trypanosoma</taxon>
    </lineage>
</organism>
<dbReference type="VEuPathDB" id="TriTrypDB:TEOVI_000878700"/>
<dbReference type="FunFam" id="2.20.110.10:FF:000050">
    <property type="match status" value="1"/>
</dbReference>
<name>A0A1G4IKV7_TRYEQ</name>
<protein>
    <submittedName>
        <fullName evidence="2">MORN repeat containing protein</fullName>
    </submittedName>
</protein>
<dbReference type="SUPFAM" id="SSF82185">
    <property type="entry name" value="Histone H3 K4-specific methyltransferase SET7/9 N-terminal domain"/>
    <property type="match status" value="5"/>
</dbReference>
<dbReference type="GeneID" id="92382721"/>
<evidence type="ECO:0000313" key="2">
    <source>
        <dbReference type="EMBL" id="SCU73185.1"/>
    </source>
</evidence>
<reference evidence="2" key="1">
    <citation type="submission" date="2016-09" db="EMBL/GenBank/DDBJ databases">
        <authorList>
            <person name="Hebert L."/>
            <person name="Moumen B."/>
        </authorList>
    </citation>
    <scope>NUCLEOTIDE SEQUENCE [LARGE SCALE GENOMIC DNA]</scope>
    <source>
        <strain evidence="2">OVI</strain>
    </source>
</reference>
<proteinExistence type="predicted"/>
<dbReference type="Proteomes" id="UP000195570">
    <property type="component" value="Unassembled WGS sequence"/>
</dbReference>
<evidence type="ECO:0000313" key="3">
    <source>
        <dbReference type="Proteomes" id="UP000195570"/>
    </source>
</evidence>
<dbReference type="SMART" id="SM00698">
    <property type="entry name" value="MORN"/>
    <property type="match status" value="15"/>
</dbReference>
<gene>
    <name evidence="2" type="ORF">TEOVI_000878700</name>
</gene>
<dbReference type="FunFam" id="2.20.110.10:FF:000058">
    <property type="match status" value="1"/>
</dbReference>
<dbReference type="EMBL" id="CZPT02002007">
    <property type="protein sequence ID" value="SCU73185.1"/>
    <property type="molecule type" value="Genomic_DNA"/>
</dbReference>
<dbReference type="Gene3D" id="2.20.110.10">
    <property type="entry name" value="Histone H3 K4-specific methyltransferase SET7/9 N-terminal domain"/>
    <property type="match status" value="8"/>
</dbReference>
<keyword evidence="3" id="KW-1185">Reference proteome</keyword>
<dbReference type="PANTHER" id="PTHR23084:SF262">
    <property type="entry name" value="FYVE-TYPE DOMAIN-CONTAINING PROTEIN"/>
    <property type="match status" value="1"/>
</dbReference>
<accession>A0A1G4IKV7</accession>
<dbReference type="AlphaFoldDB" id="A0A1G4IKV7"/>
<keyword evidence="1" id="KW-0677">Repeat</keyword>
<dbReference type="PANTHER" id="PTHR23084">
    <property type="entry name" value="PHOSPHATIDYLINOSITOL-4-PHOSPHATE 5-KINASE RELATED"/>
    <property type="match status" value="1"/>
</dbReference>